<keyword evidence="5" id="KW-0503">Monooxygenase</keyword>
<evidence type="ECO:0000259" key="6">
    <source>
        <dbReference type="Pfam" id="PF01494"/>
    </source>
</evidence>
<comment type="cofactor">
    <cofactor evidence="1">
        <name>FAD</name>
        <dbReference type="ChEBI" id="CHEBI:57692"/>
    </cofactor>
</comment>
<dbReference type="Pfam" id="PF01494">
    <property type="entry name" value="FAD_binding_3"/>
    <property type="match status" value="1"/>
</dbReference>
<dbReference type="PANTHER" id="PTHR13789:SF318">
    <property type="entry name" value="GERANYLGERANYL DIPHOSPHATE REDUCTASE"/>
    <property type="match status" value="1"/>
</dbReference>
<evidence type="ECO:0000313" key="8">
    <source>
        <dbReference type="Proteomes" id="UP000243719"/>
    </source>
</evidence>
<dbReference type="Proteomes" id="UP000243719">
    <property type="component" value="Unassembled WGS sequence"/>
</dbReference>
<accession>A0A1H2PTP2</accession>
<name>A0A1H2PTP2_9BURK</name>
<evidence type="ECO:0000256" key="3">
    <source>
        <dbReference type="ARBA" id="ARBA00022827"/>
    </source>
</evidence>
<dbReference type="InterPro" id="IPR050493">
    <property type="entry name" value="FAD-dep_Monooxygenase_BioMet"/>
</dbReference>
<dbReference type="SUPFAM" id="SSF54373">
    <property type="entry name" value="FAD-linked reductases, C-terminal domain"/>
    <property type="match status" value="1"/>
</dbReference>
<evidence type="ECO:0000256" key="2">
    <source>
        <dbReference type="ARBA" id="ARBA00022630"/>
    </source>
</evidence>
<keyword evidence="3" id="KW-0274">FAD</keyword>
<sequence length="403" mass="44168">MSRTLRVGVIGGGIGGAALAGALAQQGIEVRLFERASAFGEVGAGIQMTPNAVKVLRALGLGDALADVAFLPQAIVGRDWETARESFRTPLAGVCEELYGAPFFHVHRADLHHILTTIVPSDAARLSTTCVDVRQEDDKAVAVFEDGSEFEADLIVGADGVRSVVRAKLFGQEAPRFTGNMCFRAVVPFDAMPAFVSPDSSFWLGPHAHVVTYYVRRGKAVNIVAVAETENWVEESWHAKSSREELLATFEGWHPNLQRLFERADSVFKWGLFDRDPMTEWSRGNITLLGDACHPMLPFLSQGAAMAIEDGYVLAKSLGAHGNDIASALRDYQAERLPRTRRVQLESRARGKTYHLPSAFAQRKRDLIYKFKSYLNPQASGIQANWVYAYSATDFAPRALAAA</sequence>
<keyword evidence="2" id="KW-0285">Flavoprotein</keyword>
<proteinExistence type="predicted"/>
<evidence type="ECO:0000256" key="4">
    <source>
        <dbReference type="ARBA" id="ARBA00023002"/>
    </source>
</evidence>
<dbReference type="Gene3D" id="3.50.50.60">
    <property type="entry name" value="FAD/NAD(P)-binding domain"/>
    <property type="match status" value="1"/>
</dbReference>
<dbReference type="PRINTS" id="PR00420">
    <property type="entry name" value="RNGMNOXGNASE"/>
</dbReference>
<dbReference type="GO" id="GO:0004497">
    <property type="term" value="F:monooxygenase activity"/>
    <property type="evidence" value="ECO:0007669"/>
    <property type="project" value="UniProtKB-KW"/>
</dbReference>
<dbReference type="RefSeq" id="WP_091911520.1">
    <property type="nucleotide sequence ID" value="NZ_FNLO01000012.1"/>
</dbReference>
<dbReference type="InterPro" id="IPR036188">
    <property type="entry name" value="FAD/NAD-bd_sf"/>
</dbReference>
<protein>
    <submittedName>
        <fullName evidence="7">Salicylate hydroxylase</fullName>
    </submittedName>
</protein>
<dbReference type="PANTHER" id="PTHR13789">
    <property type="entry name" value="MONOOXYGENASE"/>
    <property type="match status" value="1"/>
</dbReference>
<gene>
    <name evidence="7" type="ORF">SAMN05216551_11235</name>
</gene>
<dbReference type="GO" id="GO:0071949">
    <property type="term" value="F:FAD binding"/>
    <property type="evidence" value="ECO:0007669"/>
    <property type="project" value="InterPro"/>
</dbReference>
<evidence type="ECO:0000256" key="1">
    <source>
        <dbReference type="ARBA" id="ARBA00001974"/>
    </source>
</evidence>
<dbReference type="AlphaFoldDB" id="A0A1H2PTP2"/>
<keyword evidence="8" id="KW-1185">Reference proteome</keyword>
<dbReference type="EMBL" id="FNLO01000012">
    <property type="protein sequence ID" value="SDV50500.1"/>
    <property type="molecule type" value="Genomic_DNA"/>
</dbReference>
<dbReference type="SUPFAM" id="SSF51905">
    <property type="entry name" value="FAD/NAD(P)-binding domain"/>
    <property type="match status" value="1"/>
</dbReference>
<feature type="domain" description="FAD-binding" evidence="6">
    <location>
        <begin position="6"/>
        <end position="343"/>
    </location>
</feature>
<reference evidence="8" key="1">
    <citation type="submission" date="2016-09" db="EMBL/GenBank/DDBJ databases">
        <authorList>
            <person name="Varghese N."/>
            <person name="Submissions S."/>
        </authorList>
    </citation>
    <scope>NUCLEOTIDE SEQUENCE [LARGE SCALE GENOMIC DNA]</scope>
    <source>
        <strain evidence="8">JS23</strain>
    </source>
</reference>
<dbReference type="STRING" id="1770053.SAMN05216551_11235"/>
<organism evidence="7 8">
    <name type="scientific">Chitinasiproducens palmae</name>
    <dbReference type="NCBI Taxonomy" id="1770053"/>
    <lineage>
        <taxon>Bacteria</taxon>
        <taxon>Pseudomonadati</taxon>
        <taxon>Pseudomonadota</taxon>
        <taxon>Betaproteobacteria</taxon>
        <taxon>Burkholderiales</taxon>
        <taxon>Burkholderiaceae</taxon>
        <taxon>Chitinasiproducens</taxon>
    </lineage>
</organism>
<evidence type="ECO:0000313" key="7">
    <source>
        <dbReference type="EMBL" id="SDV50500.1"/>
    </source>
</evidence>
<evidence type="ECO:0000256" key="5">
    <source>
        <dbReference type="ARBA" id="ARBA00023033"/>
    </source>
</evidence>
<dbReference type="OrthoDB" id="5487740at2"/>
<dbReference type="InterPro" id="IPR002938">
    <property type="entry name" value="FAD-bd"/>
</dbReference>
<keyword evidence="4" id="KW-0560">Oxidoreductase</keyword>